<evidence type="ECO:0000256" key="3">
    <source>
        <dbReference type="SAM" id="SignalP"/>
    </source>
</evidence>
<accession>A0ABM3M0J6</accession>
<organism evidence="5 6">
    <name type="scientific">Bicyclus anynana</name>
    <name type="common">Squinting bush brown butterfly</name>
    <dbReference type="NCBI Taxonomy" id="110368"/>
    <lineage>
        <taxon>Eukaryota</taxon>
        <taxon>Metazoa</taxon>
        <taxon>Ecdysozoa</taxon>
        <taxon>Arthropoda</taxon>
        <taxon>Hexapoda</taxon>
        <taxon>Insecta</taxon>
        <taxon>Pterygota</taxon>
        <taxon>Neoptera</taxon>
        <taxon>Endopterygota</taxon>
        <taxon>Lepidoptera</taxon>
        <taxon>Glossata</taxon>
        <taxon>Ditrysia</taxon>
        <taxon>Papilionoidea</taxon>
        <taxon>Nymphalidae</taxon>
        <taxon>Satyrinae</taxon>
        <taxon>Satyrini</taxon>
        <taxon>Mycalesina</taxon>
        <taxon>Bicyclus</taxon>
    </lineage>
</organism>
<dbReference type="Proteomes" id="UP001652582">
    <property type="component" value="Chromosome 24"/>
</dbReference>
<proteinExistence type="predicted"/>
<dbReference type="Gene3D" id="3.40.33.10">
    <property type="entry name" value="CAP"/>
    <property type="match status" value="1"/>
</dbReference>
<protein>
    <submittedName>
        <fullName evidence="6">Uncharacterized protein LOC112055360</fullName>
    </submittedName>
</protein>
<evidence type="ECO:0000256" key="2">
    <source>
        <dbReference type="ARBA" id="ARBA00022525"/>
    </source>
</evidence>
<feature type="chain" id="PRO_5046489740" evidence="3">
    <location>
        <begin position="20"/>
        <end position="667"/>
    </location>
</feature>
<comment type="subcellular location">
    <subcellularLocation>
        <location evidence="1">Secreted</location>
    </subcellularLocation>
</comment>
<keyword evidence="3" id="KW-0732">Signal</keyword>
<keyword evidence="5" id="KW-1185">Reference proteome</keyword>
<name>A0ABM3M0J6_BICAN</name>
<feature type="signal peptide" evidence="3">
    <location>
        <begin position="1"/>
        <end position="19"/>
    </location>
</feature>
<evidence type="ECO:0000259" key="4">
    <source>
        <dbReference type="SMART" id="SM00198"/>
    </source>
</evidence>
<reference evidence="6" key="1">
    <citation type="submission" date="2025-08" db="UniProtKB">
        <authorList>
            <consortium name="RefSeq"/>
        </authorList>
    </citation>
    <scope>IDENTIFICATION</scope>
</reference>
<feature type="domain" description="SCP" evidence="4">
    <location>
        <begin position="75"/>
        <end position="267"/>
    </location>
</feature>
<dbReference type="GeneID" id="112055360"/>
<evidence type="ECO:0000313" key="5">
    <source>
        <dbReference type="Proteomes" id="UP001652582"/>
    </source>
</evidence>
<dbReference type="CDD" id="cd05380">
    <property type="entry name" value="CAP_euk"/>
    <property type="match status" value="1"/>
</dbReference>
<dbReference type="RefSeq" id="XP_052744848.1">
    <property type="nucleotide sequence ID" value="XM_052888888.1"/>
</dbReference>
<sequence length="667" mass="76379">MLYKIRILAVALLICGAKCSQVIDIHTQKGLNISDYCPRIGECAEGSHVMCVYNSGRIMGPACYDFLTNITITADYAQMILSIINRIRSRIANGLVKAKDGLLLPKGYGIHRVSWDEELATFAQVWANQCILRLDLCRSSKRFPSAGQALGITRFSLDDWMPVHRADFNDTVLTPQKVKYALRSVMKAWWSMKEEITADDVKEFNRSVPELNRNKFSNLAFGPLTHVGCGISVYKEYAYKDNLAHLIFNCIQIVCNFSSRPKKPIFTVEPPTQPGYTVRCGCPLGYDEDEDCLCYESGRKMPCKDKDQCKPSVVVLPIFTVEDASISPSRQKQSIFSKAGIFELPIKRKQLKMNLIPQTKEIQNDVKPRKDFTKVQEIVSKYLDEKRNGKTIIVDINSGGDIAHGPVTLKSSTIQKLKENTIHENHNFNSTTVDLNYSTTQPVTESDIKLMSLLDKLEEEVKRIDLNTHEKGLFDEKIRKIYGTLVGKLNIVEQKLKLRNRDSTNQSINRDSEFINADNYDFNFNKPKHNYRDFENSYNSLNNYENKVDRVYNKNNYYNDKKSFLRGIDENLEERKLRNTYDVRENVGRNIMSRHSRLEGDDYYPLSSERRRYYHQKLANLQKKINNIKRSGHRKDQEKLGRRIRNSIAKAGPAVGVVGQATAIAKG</sequence>
<dbReference type="InterPro" id="IPR014044">
    <property type="entry name" value="CAP_dom"/>
</dbReference>
<evidence type="ECO:0000313" key="6">
    <source>
        <dbReference type="RefSeq" id="XP_052744848.1"/>
    </source>
</evidence>
<dbReference type="Pfam" id="PF00188">
    <property type="entry name" value="CAP"/>
    <property type="match status" value="1"/>
</dbReference>
<keyword evidence="2" id="KW-0964">Secreted</keyword>
<gene>
    <name evidence="6" type="primary">LOC112055360</name>
</gene>
<dbReference type="SMART" id="SM00198">
    <property type="entry name" value="SCP"/>
    <property type="match status" value="1"/>
</dbReference>
<evidence type="ECO:0000256" key="1">
    <source>
        <dbReference type="ARBA" id="ARBA00004613"/>
    </source>
</evidence>
<dbReference type="SUPFAM" id="SSF55797">
    <property type="entry name" value="PR-1-like"/>
    <property type="match status" value="1"/>
</dbReference>
<dbReference type="InterPro" id="IPR035940">
    <property type="entry name" value="CAP_sf"/>
</dbReference>